<dbReference type="PANTHER" id="PTHR23070">
    <property type="entry name" value="BCS1 AAA-TYPE ATPASE"/>
    <property type="match status" value="1"/>
</dbReference>
<evidence type="ECO:0000256" key="1">
    <source>
        <dbReference type="ARBA" id="ARBA00007448"/>
    </source>
</evidence>
<dbReference type="AlphaFoldDB" id="A0A6C0BH22"/>
<dbReference type="SUPFAM" id="SSF52540">
    <property type="entry name" value="P-loop containing nucleoside triphosphate hydrolases"/>
    <property type="match status" value="1"/>
</dbReference>
<feature type="domain" description="AAA+ ATPase" evidence="2">
    <location>
        <begin position="257"/>
        <end position="450"/>
    </location>
</feature>
<dbReference type="InterPro" id="IPR050747">
    <property type="entry name" value="Mitochondrial_chaperone_BCS1"/>
</dbReference>
<accession>A0A6C0BH22</accession>
<protein>
    <recommendedName>
        <fullName evidence="2">AAA+ ATPase domain-containing protein</fullName>
    </recommendedName>
</protein>
<organism evidence="3">
    <name type="scientific">viral metagenome</name>
    <dbReference type="NCBI Taxonomy" id="1070528"/>
    <lineage>
        <taxon>unclassified sequences</taxon>
        <taxon>metagenomes</taxon>
        <taxon>organismal metagenomes</taxon>
    </lineage>
</organism>
<proteinExistence type="inferred from homology"/>
<dbReference type="GO" id="GO:0016887">
    <property type="term" value="F:ATP hydrolysis activity"/>
    <property type="evidence" value="ECO:0007669"/>
    <property type="project" value="InterPro"/>
</dbReference>
<dbReference type="Gene3D" id="3.40.50.300">
    <property type="entry name" value="P-loop containing nucleotide triphosphate hydrolases"/>
    <property type="match status" value="1"/>
</dbReference>
<sequence length="507" mass="58137">MEINSNQSILPMILAMKDGVKNKDIKDIIKQLLLIDLGTKALPFLITRIFQRAKKNKSTIDLRKDPDNELTNKSSSLQIHRIYEKNNENDTFDAIIWRLCQLPQTKHLKLDANGIYVLSHYNTIKIDDEFFVHQTSINFDEKKAVTECSIEIFSYTSDLLNLKDYLCDLVHKFNLHKNNQLGQTIYYFDEIPTSLPRFIDNSLNYDIAPKNMTFTMSKLCTNKSLENIYGKAMDIVRRRVKFFMTNKRWYQDKGIPYTLGILMYGEPGCGKTSLIKALSKDCQRHVFNIKLSDSTTVSQINNLFFSERVHTTVDGVSSAYNIPIDKRIIVLEDIDCLSNIVLDRNVTQVSSMRDAPLPKLQSVKHDPFVNFGDNAMQSMQFMPVNSTGSILPPIHHTQKLTLSYFLNVLDGVLETPGRIIIMTSNHPDKLDKALVRPGRIDLKVHFEKCSRDDVLEMINKITCNSITTTDIINVPEFKWTPAEVTQKIFENINEDISVIIDALSIKL</sequence>
<evidence type="ECO:0000313" key="3">
    <source>
        <dbReference type="EMBL" id="QHS90859.1"/>
    </source>
</evidence>
<reference evidence="3" key="1">
    <citation type="journal article" date="2020" name="Nature">
        <title>Giant virus diversity and host interactions through global metagenomics.</title>
        <authorList>
            <person name="Schulz F."/>
            <person name="Roux S."/>
            <person name="Paez-Espino D."/>
            <person name="Jungbluth S."/>
            <person name="Walsh D.A."/>
            <person name="Denef V.J."/>
            <person name="McMahon K.D."/>
            <person name="Konstantinidis K.T."/>
            <person name="Eloe-Fadrosh E.A."/>
            <person name="Kyrpides N.C."/>
            <person name="Woyke T."/>
        </authorList>
    </citation>
    <scope>NUCLEOTIDE SEQUENCE</scope>
    <source>
        <strain evidence="3">GVMAG-M-3300010354-11</strain>
    </source>
</reference>
<dbReference type="EMBL" id="MN739151">
    <property type="protein sequence ID" value="QHS90859.1"/>
    <property type="molecule type" value="Genomic_DNA"/>
</dbReference>
<dbReference type="InterPro" id="IPR027417">
    <property type="entry name" value="P-loop_NTPase"/>
</dbReference>
<name>A0A6C0BH22_9ZZZZ</name>
<dbReference type="PROSITE" id="PS00674">
    <property type="entry name" value="AAA"/>
    <property type="match status" value="1"/>
</dbReference>
<dbReference type="SMART" id="SM00382">
    <property type="entry name" value="AAA"/>
    <property type="match status" value="1"/>
</dbReference>
<dbReference type="GO" id="GO:0005524">
    <property type="term" value="F:ATP binding"/>
    <property type="evidence" value="ECO:0007669"/>
    <property type="project" value="InterPro"/>
</dbReference>
<dbReference type="InterPro" id="IPR003959">
    <property type="entry name" value="ATPase_AAA_core"/>
</dbReference>
<comment type="similarity">
    <text evidence="1">Belongs to the AAA ATPase family. BCS1 subfamily.</text>
</comment>
<dbReference type="InterPro" id="IPR003960">
    <property type="entry name" value="ATPase_AAA_CS"/>
</dbReference>
<evidence type="ECO:0000259" key="2">
    <source>
        <dbReference type="SMART" id="SM00382"/>
    </source>
</evidence>
<dbReference type="Pfam" id="PF00004">
    <property type="entry name" value="AAA"/>
    <property type="match status" value="2"/>
</dbReference>
<dbReference type="InterPro" id="IPR003593">
    <property type="entry name" value="AAA+_ATPase"/>
</dbReference>